<dbReference type="GO" id="GO:0016763">
    <property type="term" value="F:pentosyltransferase activity"/>
    <property type="evidence" value="ECO:0007669"/>
    <property type="project" value="UniProtKB-ARBA"/>
</dbReference>
<evidence type="ECO:0000256" key="2">
    <source>
        <dbReference type="ARBA" id="ARBA00022679"/>
    </source>
</evidence>
<reference evidence="6" key="1">
    <citation type="submission" date="2016-03" db="EMBL/GenBank/DDBJ databases">
        <title>Mechanisms controlling the formation of the plant cell surface in tip-growing cells are functionally conserved among land plants.</title>
        <authorList>
            <person name="Honkanen S."/>
            <person name="Jones V.A."/>
            <person name="Morieri G."/>
            <person name="Champion C."/>
            <person name="Hetherington A.J."/>
            <person name="Kelly S."/>
            <person name="Saint-Marcoux D."/>
            <person name="Proust H."/>
            <person name="Prescott H."/>
            <person name="Dolan L."/>
        </authorList>
    </citation>
    <scope>NUCLEOTIDE SEQUENCE [LARGE SCALE GENOMIC DNA]</scope>
    <source>
        <tissue evidence="6">Whole gametophyte</tissue>
    </source>
</reference>
<dbReference type="PANTHER" id="PTHR20961:SF124">
    <property type="entry name" value="GLYCOSYLTRANSFERASE"/>
    <property type="match status" value="1"/>
</dbReference>
<keyword evidence="4" id="KW-0812">Transmembrane</keyword>
<feature type="transmembrane region" description="Helical" evidence="4">
    <location>
        <begin position="41"/>
        <end position="65"/>
    </location>
</feature>
<sequence length="637" mass="72416">MVYMATFEEILSIWQAKPMKSKKPISVVSESSRKLSQDGVFILKTTLQIGIVMCLILVCFTFSYFNDSEFIPFLVRYQQNVTVHLGTHWKQTNIISSEVREQARNKVDCHLQLFSRHTGECRGLRVQGAKSKSEIGTTASTLRIESLAGHSVLNITVEENMEGVESGKKQPISEPKVVTSLSHDWDHVSSFCKPRQFQVYLSDSRSIALWSRLIPGSWGIAVMGEGPNNDAFRCDHHDKRSDVCFLRGDVLLRTGSVSELVLRVSSSETSNCHHVEIIRPYSRKWEPTTMASIEPVTLRIDGTPNGTHELSCDLHHSVPAVFFSTGGFTGNPYHDFQDVLIPLFITSQHRKGEVIFVVSDIRKWWIERWNNVLQQLSNYPIIDTKEDMRHHCFPEVTVGLHVHKEFGVDSARMPNGESMKEFQHVLHKALGIPRMEAVSGVELLRARTNSTLLSSMLKDQDNSTRKLKLLIVARTGSRVLVNQKQITKLAKSLGFETKVLRPTDRVEVPVIYSEFHNSHVVMGVHGAALAHMVFMKRRAVLIQIVPLGTDWPSDHYYERPAKELDLQYIEYKIQPNESSLSKKYGSDHPIVRNPDRFTSEGWATMKQIYLSDQNVRVSLKRFRKTLLEAKQKASVSP</sequence>
<protein>
    <recommendedName>
        <fullName evidence="5">Glycosyltransferase 61 catalytic domain-containing protein</fullName>
    </recommendedName>
</protein>
<keyword evidence="2" id="KW-0808">Transferase</keyword>
<comment type="caution">
    <text evidence="6">The sequence shown here is derived from an EMBL/GenBank/DDBJ whole genome shotgun (WGS) entry which is preliminary data.</text>
</comment>
<evidence type="ECO:0000256" key="4">
    <source>
        <dbReference type="SAM" id="Phobius"/>
    </source>
</evidence>
<dbReference type="PANTHER" id="PTHR20961">
    <property type="entry name" value="GLYCOSYLTRANSFERASE"/>
    <property type="match status" value="1"/>
</dbReference>
<accession>A0A176VNK5</accession>
<dbReference type="InterPro" id="IPR049625">
    <property type="entry name" value="Glyco_transf_61_cat"/>
</dbReference>
<keyword evidence="3" id="KW-0325">Glycoprotein</keyword>
<evidence type="ECO:0000313" key="7">
    <source>
        <dbReference type="Proteomes" id="UP000077202"/>
    </source>
</evidence>
<keyword evidence="1" id="KW-0328">Glycosyltransferase</keyword>
<evidence type="ECO:0000256" key="3">
    <source>
        <dbReference type="ARBA" id="ARBA00023180"/>
    </source>
</evidence>
<feature type="domain" description="Glycosyltransferase 61 catalytic" evidence="5">
    <location>
        <begin position="455"/>
        <end position="542"/>
    </location>
</feature>
<keyword evidence="4" id="KW-1133">Transmembrane helix</keyword>
<dbReference type="GO" id="GO:0005794">
    <property type="term" value="C:Golgi apparatus"/>
    <property type="evidence" value="ECO:0007669"/>
    <property type="project" value="UniProtKB-ARBA"/>
</dbReference>
<organism evidence="6 7">
    <name type="scientific">Marchantia polymorpha subsp. ruderalis</name>
    <dbReference type="NCBI Taxonomy" id="1480154"/>
    <lineage>
        <taxon>Eukaryota</taxon>
        <taxon>Viridiplantae</taxon>
        <taxon>Streptophyta</taxon>
        <taxon>Embryophyta</taxon>
        <taxon>Marchantiophyta</taxon>
        <taxon>Marchantiopsida</taxon>
        <taxon>Marchantiidae</taxon>
        <taxon>Marchantiales</taxon>
        <taxon>Marchantiaceae</taxon>
        <taxon>Marchantia</taxon>
    </lineage>
</organism>
<name>A0A176VNK5_MARPO</name>
<dbReference type="AlphaFoldDB" id="A0A176VNK5"/>
<dbReference type="EMBL" id="LVLJ01003300">
    <property type="protein sequence ID" value="OAE21973.1"/>
    <property type="molecule type" value="Genomic_DNA"/>
</dbReference>
<keyword evidence="7" id="KW-1185">Reference proteome</keyword>
<keyword evidence="4" id="KW-0472">Membrane</keyword>
<dbReference type="Pfam" id="PF04577">
    <property type="entry name" value="Glyco_transf_61"/>
    <property type="match status" value="1"/>
</dbReference>
<evidence type="ECO:0000259" key="5">
    <source>
        <dbReference type="Pfam" id="PF04577"/>
    </source>
</evidence>
<proteinExistence type="predicted"/>
<evidence type="ECO:0000313" key="6">
    <source>
        <dbReference type="EMBL" id="OAE21973.1"/>
    </source>
</evidence>
<dbReference type="Proteomes" id="UP000077202">
    <property type="component" value="Unassembled WGS sequence"/>
</dbReference>
<evidence type="ECO:0000256" key="1">
    <source>
        <dbReference type="ARBA" id="ARBA00022676"/>
    </source>
</evidence>
<dbReference type="InterPro" id="IPR007657">
    <property type="entry name" value="Glycosyltransferase_61"/>
</dbReference>
<gene>
    <name evidence="6" type="ORF">AXG93_4382s1040</name>
</gene>